<name>A0A2U3KM39_9BACT</name>
<dbReference type="PANTHER" id="PTHR31956:SF8">
    <property type="entry name" value="ACID PHOSPHATASE PHOA (AFU_ORTHOLOGUE AFUA_1G03570)"/>
    <property type="match status" value="1"/>
</dbReference>
<dbReference type="InterPro" id="IPR007312">
    <property type="entry name" value="Phosphoesterase"/>
</dbReference>
<dbReference type="EMBL" id="OMOD01000125">
    <property type="protein sequence ID" value="SPF40719.1"/>
    <property type="molecule type" value="Genomic_DNA"/>
</dbReference>
<dbReference type="GO" id="GO:0009395">
    <property type="term" value="P:phospholipid catabolic process"/>
    <property type="evidence" value="ECO:0007669"/>
    <property type="project" value="TreeGrafter"/>
</dbReference>
<accession>A0A2U3KM39</accession>
<organism evidence="2 3">
    <name type="scientific">Candidatus Sulfotelmatobacter kueseliae</name>
    <dbReference type="NCBI Taxonomy" id="2042962"/>
    <lineage>
        <taxon>Bacteria</taxon>
        <taxon>Pseudomonadati</taxon>
        <taxon>Acidobacteriota</taxon>
        <taxon>Terriglobia</taxon>
        <taxon>Terriglobales</taxon>
        <taxon>Candidatus Korobacteraceae</taxon>
        <taxon>Candidatus Sulfotelmatobacter</taxon>
    </lineage>
</organism>
<evidence type="ECO:0000256" key="1">
    <source>
        <dbReference type="ARBA" id="ARBA00022801"/>
    </source>
</evidence>
<proteinExistence type="predicted"/>
<sequence>MKHLRGVLTLLFSLIVTVGLAHSQMSKVKTVFVVMMENHNREGNDAGASFNDPDMDHNPLAPYINGTLKKIAAQPLQYFNPPGNHPSQPNYLWLEAGTNFGQLGDTQPGQVPGITPHTMHLVRLLQDAGISWKAYAEHDYGSSEFHVCPLDFSYVDVNHLAPVYFNDVNDGLNPESPECLAHVVPFSHLAKDLTAHTTAQYNLIIPNLCHQGHEGIASCDPSEPGSNTLRSDQWLKKNLRVIQASNAYKEGGALFVIWDEAEDTDQFSDGPIFVFLLSPLAKGGGKRAYTNRIHYDHSSTLKTIEEIFNVTPLLGGAADPKTQDLSDLFKSDGARR</sequence>
<protein>
    <submittedName>
        <fullName evidence="2">Phosphoesterase</fullName>
    </submittedName>
</protein>
<dbReference type="Gene3D" id="3.40.720.10">
    <property type="entry name" value="Alkaline Phosphatase, subunit A"/>
    <property type="match status" value="1"/>
</dbReference>
<evidence type="ECO:0000313" key="3">
    <source>
        <dbReference type="Proteomes" id="UP000238701"/>
    </source>
</evidence>
<dbReference type="Proteomes" id="UP000238701">
    <property type="component" value="Unassembled WGS sequence"/>
</dbReference>
<dbReference type="Pfam" id="PF04185">
    <property type="entry name" value="Phosphoesterase"/>
    <property type="match status" value="1"/>
</dbReference>
<dbReference type="InterPro" id="IPR017850">
    <property type="entry name" value="Alkaline_phosphatase_core_sf"/>
</dbReference>
<dbReference type="OrthoDB" id="9770871at2"/>
<dbReference type="GO" id="GO:0016788">
    <property type="term" value="F:hydrolase activity, acting on ester bonds"/>
    <property type="evidence" value="ECO:0007669"/>
    <property type="project" value="InterPro"/>
</dbReference>
<gene>
    <name evidence="2" type="ORF">SBA1_320046</name>
</gene>
<keyword evidence="1" id="KW-0378">Hydrolase</keyword>
<reference evidence="3" key="1">
    <citation type="submission" date="2018-02" db="EMBL/GenBank/DDBJ databases">
        <authorList>
            <person name="Hausmann B."/>
        </authorList>
    </citation>
    <scope>NUCLEOTIDE SEQUENCE [LARGE SCALE GENOMIC DNA]</scope>
    <source>
        <strain evidence="3">Peat soil MAG SbA1</strain>
    </source>
</reference>
<evidence type="ECO:0000313" key="2">
    <source>
        <dbReference type="EMBL" id="SPF40719.1"/>
    </source>
</evidence>
<dbReference type="AlphaFoldDB" id="A0A2U3KM39"/>
<dbReference type="PANTHER" id="PTHR31956">
    <property type="entry name" value="NON-SPECIFIC PHOSPHOLIPASE C4-RELATED"/>
    <property type="match status" value="1"/>
</dbReference>